<organism evidence="1 2">
    <name type="scientific">Streblomastix strix</name>
    <dbReference type="NCBI Taxonomy" id="222440"/>
    <lineage>
        <taxon>Eukaryota</taxon>
        <taxon>Metamonada</taxon>
        <taxon>Preaxostyla</taxon>
        <taxon>Oxymonadida</taxon>
        <taxon>Streblomastigidae</taxon>
        <taxon>Streblomastix</taxon>
    </lineage>
</organism>
<accession>A0A5J4WYN3</accession>
<protein>
    <submittedName>
        <fullName evidence="1">Uncharacterized protein</fullName>
    </submittedName>
</protein>
<gene>
    <name evidence="1" type="ORF">EZS28_004527</name>
</gene>
<dbReference type="Proteomes" id="UP000324800">
    <property type="component" value="Unassembled WGS sequence"/>
</dbReference>
<evidence type="ECO:0000313" key="2">
    <source>
        <dbReference type="Proteomes" id="UP000324800"/>
    </source>
</evidence>
<name>A0A5J4WYN3_9EUKA</name>
<dbReference type="AlphaFoldDB" id="A0A5J4WYN3"/>
<reference evidence="1 2" key="1">
    <citation type="submission" date="2019-03" db="EMBL/GenBank/DDBJ databases">
        <title>Single cell metagenomics reveals metabolic interactions within the superorganism composed of flagellate Streblomastix strix and complex community of Bacteroidetes bacteria on its surface.</title>
        <authorList>
            <person name="Treitli S.C."/>
            <person name="Kolisko M."/>
            <person name="Husnik F."/>
            <person name="Keeling P."/>
            <person name="Hampl V."/>
        </authorList>
    </citation>
    <scope>NUCLEOTIDE SEQUENCE [LARGE SCALE GENOMIC DNA]</scope>
    <source>
        <strain evidence="1">ST1C</strain>
    </source>
</reference>
<evidence type="ECO:0000313" key="1">
    <source>
        <dbReference type="EMBL" id="KAA6399943.1"/>
    </source>
</evidence>
<dbReference type="EMBL" id="SNRW01000650">
    <property type="protein sequence ID" value="KAA6399943.1"/>
    <property type="molecule type" value="Genomic_DNA"/>
</dbReference>
<comment type="caution">
    <text evidence="1">The sequence shown here is derived from an EMBL/GenBank/DDBJ whole genome shotgun (WGS) entry which is preliminary data.</text>
</comment>
<proteinExistence type="predicted"/>
<sequence length="167" mass="18973">MGNTIEALKIKNAVAIIISFATSYEYNKKSNKRDRSRRLVNFIHQNADEQDQSELVNAGYGRALIISISSAGGIEEYGDWELFNGLVNISRFLGDIHQGKRFYQSFPPLPVLAKTCEEQIEEEGGSEEVESQLINNGHKYCNVKYYADLVKVKILNFYIDLSNTRLD</sequence>